<dbReference type="STRING" id="1212489.Ldro_1721"/>
<sequence>MKLKDIGKAITGGISKAWNGLTGFLGRHKYAIGVTLLSLIGGAALTAALVFFFPATIATIIGFAAALPFVGAPVAAFLSSLGLVGAAAVIGGAATAVGLAGSTVAYGVAQLFRFIGNVVIGAYKGARNEVLGAPAALATEDRLNTAETNLGNAVDAARDLVNGHVDTKSEQIARHVTTKVTETRDALNRNITATEDHLKAKLKKARNEVSETKDEVRALEGKIDTLSNMVSALLRPQQPSYDVQEQEKGRNTRNSKYVRSSREEEPSNDYFDELADFSGTPAPSALPLPVSQPSGVGRGSSFFVAPTSNTTNTTTTPTETQSTFGSSIS</sequence>
<dbReference type="PATRIC" id="fig|1212489.4.peg.1821"/>
<protein>
    <recommendedName>
        <fullName evidence="6">Transmembrane protein</fullName>
    </recommendedName>
</protein>
<dbReference type="RefSeq" id="WP_058495995.1">
    <property type="nucleotide sequence ID" value="NZ_CAAAIU010000026.1"/>
</dbReference>
<dbReference type="AlphaFoldDB" id="A0A0W0SXM6"/>
<evidence type="ECO:0000256" key="1">
    <source>
        <dbReference type="SAM" id="Coils"/>
    </source>
</evidence>
<feature type="transmembrane region" description="Helical" evidence="3">
    <location>
        <begin position="30"/>
        <end position="53"/>
    </location>
</feature>
<evidence type="ECO:0000256" key="3">
    <source>
        <dbReference type="SAM" id="Phobius"/>
    </source>
</evidence>
<dbReference type="EMBL" id="LNXY01000020">
    <property type="protein sequence ID" value="KTC88102.1"/>
    <property type="molecule type" value="Genomic_DNA"/>
</dbReference>
<keyword evidence="3" id="KW-0812">Transmembrane</keyword>
<evidence type="ECO:0000313" key="4">
    <source>
        <dbReference type="EMBL" id="KTC88102.1"/>
    </source>
</evidence>
<comment type="caution">
    <text evidence="4">The sequence shown here is derived from an EMBL/GenBank/DDBJ whole genome shotgun (WGS) entry which is preliminary data.</text>
</comment>
<dbReference type="OrthoDB" id="10007461at2"/>
<keyword evidence="3" id="KW-1133">Transmembrane helix</keyword>
<feature type="transmembrane region" description="Helical" evidence="3">
    <location>
        <begin position="84"/>
        <end position="108"/>
    </location>
</feature>
<feature type="coiled-coil region" evidence="1">
    <location>
        <begin position="188"/>
        <end position="229"/>
    </location>
</feature>
<feature type="transmembrane region" description="Helical" evidence="3">
    <location>
        <begin position="60"/>
        <end position="78"/>
    </location>
</feature>
<keyword evidence="3" id="KW-0472">Membrane</keyword>
<feature type="region of interest" description="Disordered" evidence="2">
    <location>
        <begin position="235"/>
        <end position="329"/>
    </location>
</feature>
<evidence type="ECO:0000256" key="2">
    <source>
        <dbReference type="SAM" id="MobiDB-lite"/>
    </source>
</evidence>
<organism evidence="4 5">
    <name type="scientific">Legionella drozanskii LLAP-1</name>
    <dbReference type="NCBI Taxonomy" id="1212489"/>
    <lineage>
        <taxon>Bacteria</taxon>
        <taxon>Pseudomonadati</taxon>
        <taxon>Pseudomonadota</taxon>
        <taxon>Gammaproteobacteria</taxon>
        <taxon>Legionellales</taxon>
        <taxon>Legionellaceae</taxon>
        <taxon>Legionella</taxon>
    </lineage>
</organism>
<dbReference type="Proteomes" id="UP000054736">
    <property type="component" value="Unassembled WGS sequence"/>
</dbReference>
<gene>
    <name evidence="4" type="ORF">Ldro_1721</name>
</gene>
<name>A0A0W0SXM6_9GAMM</name>
<feature type="compositionally biased region" description="Acidic residues" evidence="2">
    <location>
        <begin position="266"/>
        <end position="275"/>
    </location>
</feature>
<evidence type="ECO:0000313" key="5">
    <source>
        <dbReference type="Proteomes" id="UP000054736"/>
    </source>
</evidence>
<feature type="compositionally biased region" description="Low complexity" evidence="2">
    <location>
        <begin position="306"/>
        <end position="323"/>
    </location>
</feature>
<evidence type="ECO:0008006" key="6">
    <source>
        <dbReference type="Google" id="ProtNLM"/>
    </source>
</evidence>
<keyword evidence="5" id="KW-1185">Reference proteome</keyword>
<keyword evidence="1" id="KW-0175">Coiled coil</keyword>
<proteinExistence type="predicted"/>
<accession>A0A0W0SXM6</accession>
<reference evidence="4 5" key="1">
    <citation type="submission" date="2015-11" db="EMBL/GenBank/DDBJ databases">
        <title>Genomic analysis of 38 Legionella species identifies large and diverse effector repertoires.</title>
        <authorList>
            <person name="Burstein D."/>
            <person name="Amaro F."/>
            <person name="Zusman T."/>
            <person name="Lifshitz Z."/>
            <person name="Cohen O."/>
            <person name="Gilbert J.A."/>
            <person name="Pupko T."/>
            <person name="Shuman H.A."/>
            <person name="Segal G."/>
        </authorList>
    </citation>
    <scope>NUCLEOTIDE SEQUENCE [LARGE SCALE GENOMIC DNA]</scope>
    <source>
        <strain evidence="4 5">ATCC 700990</strain>
    </source>
</reference>